<sequence>HEVFDPQRGNAATMLAALVAIASQRDAAPSAIDLLRRLRGSTLKPCPQNAADLLDEIAGFLKVILNLPMKTGERGSTDIRHEELDPAHTPILEQSRPPRNRDETEQLSVPQQTDILKRLQPAQRKAYLSYEFTESKAGKRLEDRDAYNLLQDERFSEDADDLRELTDYELPAFDTWTRHLRSARNALDEQKYTRRHGRPLGGSVVKADEIEYQHGDDE</sequence>
<feature type="compositionally biased region" description="Basic and acidic residues" evidence="1">
    <location>
        <begin position="206"/>
        <end position="218"/>
    </location>
</feature>
<reference evidence="2" key="1">
    <citation type="journal article" date="2014" name="Front. Microbiol.">
        <title>High frequency of phylogenetically diverse reductive dehalogenase-homologous genes in deep subseafloor sedimentary metagenomes.</title>
        <authorList>
            <person name="Kawai M."/>
            <person name="Futagami T."/>
            <person name="Toyoda A."/>
            <person name="Takaki Y."/>
            <person name="Nishi S."/>
            <person name="Hori S."/>
            <person name="Arai W."/>
            <person name="Tsubouchi T."/>
            <person name="Morono Y."/>
            <person name="Uchiyama I."/>
            <person name="Ito T."/>
            <person name="Fujiyama A."/>
            <person name="Inagaki F."/>
            <person name="Takami H."/>
        </authorList>
    </citation>
    <scope>NUCLEOTIDE SEQUENCE</scope>
    <source>
        <strain evidence="2">Expedition CK06-06</strain>
    </source>
</reference>
<accession>X0UWM9</accession>
<evidence type="ECO:0000313" key="2">
    <source>
        <dbReference type="EMBL" id="GAG04723.1"/>
    </source>
</evidence>
<feature type="region of interest" description="Disordered" evidence="1">
    <location>
        <begin position="77"/>
        <end position="110"/>
    </location>
</feature>
<protein>
    <submittedName>
        <fullName evidence="2">Uncharacterized protein</fullName>
    </submittedName>
</protein>
<gene>
    <name evidence="2" type="ORF">S01H1_32633</name>
</gene>
<evidence type="ECO:0000256" key="1">
    <source>
        <dbReference type="SAM" id="MobiDB-lite"/>
    </source>
</evidence>
<organism evidence="2">
    <name type="scientific">marine sediment metagenome</name>
    <dbReference type="NCBI Taxonomy" id="412755"/>
    <lineage>
        <taxon>unclassified sequences</taxon>
        <taxon>metagenomes</taxon>
        <taxon>ecological metagenomes</taxon>
    </lineage>
</organism>
<comment type="caution">
    <text evidence="2">The sequence shown here is derived from an EMBL/GenBank/DDBJ whole genome shotgun (WGS) entry which is preliminary data.</text>
</comment>
<proteinExistence type="predicted"/>
<name>X0UWM9_9ZZZZ</name>
<dbReference type="EMBL" id="BARS01020217">
    <property type="protein sequence ID" value="GAG04723.1"/>
    <property type="molecule type" value="Genomic_DNA"/>
</dbReference>
<feature type="compositionally biased region" description="Basic and acidic residues" evidence="1">
    <location>
        <begin position="77"/>
        <end position="86"/>
    </location>
</feature>
<dbReference type="AlphaFoldDB" id="X0UWM9"/>
<feature type="non-terminal residue" evidence="2">
    <location>
        <position position="1"/>
    </location>
</feature>
<feature type="region of interest" description="Disordered" evidence="1">
    <location>
        <begin position="190"/>
        <end position="218"/>
    </location>
</feature>